<dbReference type="STRING" id="634436.SAMN05216361_1057"/>
<proteinExistence type="predicted"/>
<accession>A0A1M5GK46</accession>
<dbReference type="Pfam" id="PF04339">
    <property type="entry name" value="FemAB_like"/>
    <property type="match status" value="1"/>
</dbReference>
<organism evidence="1 2">
    <name type="scientific">Marisediminitalea aggregata</name>
    <dbReference type="NCBI Taxonomy" id="634436"/>
    <lineage>
        <taxon>Bacteria</taxon>
        <taxon>Pseudomonadati</taxon>
        <taxon>Pseudomonadota</taxon>
        <taxon>Gammaproteobacteria</taxon>
        <taxon>Alteromonadales</taxon>
        <taxon>Alteromonadaceae</taxon>
        <taxon>Marisediminitalea</taxon>
    </lineage>
</organism>
<dbReference type="InterPro" id="IPR016181">
    <property type="entry name" value="Acyl_CoA_acyltransferase"/>
</dbReference>
<dbReference type="RefSeq" id="WP_073319002.1">
    <property type="nucleotide sequence ID" value="NZ_FQWD01000002.1"/>
</dbReference>
<dbReference type="InterPro" id="IPR007434">
    <property type="entry name" value="FemAB-like"/>
</dbReference>
<evidence type="ECO:0008006" key="3">
    <source>
        <dbReference type="Google" id="ProtNLM"/>
    </source>
</evidence>
<gene>
    <name evidence="1" type="ORF">SAMN05216361_1057</name>
</gene>
<dbReference type="OrthoDB" id="9776898at2"/>
<evidence type="ECO:0000313" key="2">
    <source>
        <dbReference type="Proteomes" id="UP000184520"/>
    </source>
</evidence>
<sequence length="406" mass="46573">MAYEVNIQGYRVRCLDAISEIAQDQWDSLAVHAATGGPFVQYNWLALLEDTGCVGQDTGWQPAHWVIYKDDVLVALVPGYIKTDSYGEYVFDHSWANAYHQHGFAYYPKWIAAIPFTPVTGPRLLLRPGIQLNDCLSTLKQAQEAWANQSGISSFHWLFHDHNCAAFEQLALPTRRSVQFQWVNRNYSSFDDFLAVLTSRKRRDIRKTRQRLAGNGLVIQTLTGEQLTTAHMTTFIDCYQDTYLKRSGHTGYLTPAFFYGLQEIMADNVCLVMASLDEQPIASALFLYDKTGLYGRYWGCLQDIDSLHFECCYFRGIDFAIEKQLPVFNPGTQGEHKILRGFEPIFCYSQHAMRHPDFHQAVDNFLQQESPVIEQYFNQAQDVLPFNNTFITKYININNKPSSDDI</sequence>
<reference evidence="2" key="1">
    <citation type="submission" date="2016-11" db="EMBL/GenBank/DDBJ databases">
        <authorList>
            <person name="Varghese N."/>
            <person name="Submissions S."/>
        </authorList>
    </citation>
    <scope>NUCLEOTIDE SEQUENCE [LARGE SCALE GENOMIC DNA]</scope>
    <source>
        <strain evidence="2">CGMCC 1.8995</strain>
    </source>
</reference>
<dbReference type="EMBL" id="FQWD01000002">
    <property type="protein sequence ID" value="SHG04104.1"/>
    <property type="molecule type" value="Genomic_DNA"/>
</dbReference>
<protein>
    <recommendedName>
        <fullName evidence="3">GNAT family N-acetyltransferase</fullName>
    </recommendedName>
</protein>
<keyword evidence="2" id="KW-1185">Reference proteome</keyword>
<dbReference type="SUPFAM" id="SSF55729">
    <property type="entry name" value="Acyl-CoA N-acyltransferases (Nat)"/>
    <property type="match status" value="1"/>
</dbReference>
<evidence type="ECO:0000313" key="1">
    <source>
        <dbReference type="EMBL" id="SHG04104.1"/>
    </source>
</evidence>
<dbReference type="AlphaFoldDB" id="A0A1M5GK46"/>
<name>A0A1M5GK46_9ALTE</name>
<dbReference type="PANTHER" id="PTHR47017">
    <property type="entry name" value="ACYL-COA"/>
    <property type="match status" value="1"/>
</dbReference>
<dbReference type="Gene3D" id="3.40.630.30">
    <property type="match status" value="1"/>
</dbReference>
<dbReference type="PANTHER" id="PTHR47017:SF1">
    <property type="entry name" value="ACYL-COA"/>
    <property type="match status" value="1"/>
</dbReference>
<dbReference type="Proteomes" id="UP000184520">
    <property type="component" value="Unassembled WGS sequence"/>
</dbReference>